<accession>A0A8T9ZYE4</accession>
<dbReference type="RefSeq" id="WP_247992355.1">
    <property type="nucleotide sequence ID" value="NZ_CP096019.1"/>
</dbReference>
<evidence type="ECO:0000313" key="1">
    <source>
        <dbReference type="EMBL" id="UPM41675.1"/>
    </source>
</evidence>
<evidence type="ECO:0000313" key="2">
    <source>
        <dbReference type="Proteomes" id="UP000831768"/>
    </source>
</evidence>
<dbReference type="Proteomes" id="UP000831768">
    <property type="component" value="Chromosome"/>
</dbReference>
<dbReference type="KEGG" id="haad:MW046_06650"/>
<gene>
    <name evidence="1" type="ORF">MW046_06650</name>
</gene>
<proteinExistence type="predicted"/>
<dbReference type="AlphaFoldDB" id="A0A8T9ZYE4"/>
<dbReference type="GeneID" id="71927711"/>
<sequence length="144" mass="16184">MVAPHPEWDDCEGGLINQETKIVVSPVVAWFDEHSTVVRSADEGEGNAYSVKVYHGPPDREIHDDIVVFRDARPAWEFAHLLTHYFTHTTEPETATNHLIRSKRGSTDDRWDPNHAVEDLGAEEVLEVLLAPNPLPNAINEILS</sequence>
<organism evidence="1 2">
    <name type="scientific">Halocatena salina</name>
    <dbReference type="NCBI Taxonomy" id="2934340"/>
    <lineage>
        <taxon>Archaea</taxon>
        <taxon>Methanobacteriati</taxon>
        <taxon>Methanobacteriota</taxon>
        <taxon>Stenosarchaea group</taxon>
        <taxon>Halobacteria</taxon>
        <taxon>Halobacteriales</taxon>
        <taxon>Natronomonadaceae</taxon>
        <taxon>Halocatena</taxon>
    </lineage>
</organism>
<name>A0A8T9ZYE4_9EURY</name>
<reference evidence="1" key="1">
    <citation type="submission" date="2022-04" db="EMBL/GenBank/DDBJ databases">
        <title>Halocatena sp. nov., isolated from a salt lake.</title>
        <authorList>
            <person name="Cui H.-L."/>
        </authorList>
    </citation>
    <scope>NUCLEOTIDE SEQUENCE</scope>
    <source>
        <strain evidence="1">AD-1</strain>
    </source>
</reference>
<protein>
    <submittedName>
        <fullName evidence="1">Uncharacterized protein</fullName>
    </submittedName>
</protein>
<dbReference type="EMBL" id="CP096019">
    <property type="protein sequence ID" value="UPM41675.1"/>
    <property type="molecule type" value="Genomic_DNA"/>
</dbReference>
<keyword evidence="2" id="KW-1185">Reference proteome</keyword>